<accession>A0A024SFC3</accession>
<name>A0A024SFC3_HYPJR</name>
<sequence>MAWYLTVLMSQAGLDGTLSFEPQGSASAERTFRNERRLGLNERTLVPWAPRKVRMEKRFGKLREGGKERRGSTVPLIEHMSDLGEDAFGVGVDAGEAGYILHFVVHQPDETPHSEYIPSQMGTHMQAFTTHHQADCKSTETCVRAYRRWDLACLVVVALLGSQVNLPPHHRTAIIIRHSSSFSVPIWDCQSSQRSRAGVFPLPSAAHHPHLTPALGIKSKSKSTSSCLNPDNCLACWVTRRSSPPSDPPTSPTAKTPPAIRSLGFPQASAQPPGRLHFVPRPASRAACLSLFLLSIATSSFRGTIFFLILWLMPSFGLSRALLSVPLPCLLPPTVATEKRAACDLLDSWARRRVIAWSESSPLPPPRRDTLLARVSSPAPSNQTQTQSSTLSPSANAETPAAAAGLSASEPTLRFPRPQVNKQLANWISSSNPNIMELAPTHDDNSLSESTYELISGPNTDTEESQDDNYPGSISESVGSLDRADDVQSLAGTEDSYETESAVDDADMSGASPDRASSERDETEDEEDDEDSVHEDAVLAESQITNEDNKLEPFPVFENDVYSQSSLEYTQQSLGTPSFPTPEASRVIERPGEDEKKKSWSTKASEGWGAIRAQLKEAGLEATWEYFPSVMFILVALIGIQIFLPASQPSDANKQMSPPITATVTTTSYLTSSSSLPASSSSSSLVPSSTNGVALMPISDAQSVDWIFGAKRPTVSFTAEANNEIVIHIPENIKKTWLTKDCLTVTTKRDEVLVDTTVSPVDEGLRLRFAKRDLHGVISVVLEASCRPKIHKVVKVRFVRGLMEGALERTKHLAHDLSGLVPAAAQEAERCLENAKQSLGSACQSVCHTVTETVSKTFGAKLASIAGVRQHLEDFAVTAKAQLDEAASKIDVSKIESLLKTELPWVKDAQNKLQLQLLDAQLSAKLWWLQAFGSAEEHDEYLRKAKSYSADKHAAAAEMKHAEKDSHELLKSASRFWARLVN</sequence>
<keyword evidence="2" id="KW-0812">Transmembrane</keyword>
<keyword evidence="2" id="KW-1133">Transmembrane helix</keyword>
<evidence type="ECO:0000256" key="2">
    <source>
        <dbReference type="SAM" id="Phobius"/>
    </source>
</evidence>
<feature type="compositionally biased region" description="Basic and acidic residues" evidence="1">
    <location>
        <begin position="586"/>
        <end position="598"/>
    </location>
</feature>
<proteinExistence type="predicted"/>
<feature type="compositionally biased region" description="Acidic residues" evidence="1">
    <location>
        <begin position="521"/>
        <end position="533"/>
    </location>
</feature>
<protein>
    <submittedName>
        <fullName evidence="3">Uncharacterized protein</fullName>
    </submittedName>
</protein>
<feature type="transmembrane region" description="Helical" evidence="2">
    <location>
        <begin position="289"/>
        <end position="313"/>
    </location>
</feature>
<dbReference type="OrthoDB" id="4925544at2759"/>
<dbReference type="HOGENOM" id="CLU_303272_0_0_1"/>
<feature type="region of interest" description="Disordered" evidence="1">
    <location>
        <begin position="365"/>
        <end position="414"/>
    </location>
</feature>
<evidence type="ECO:0000313" key="3">
    <source>
        <dbReference type="EMBL" id="ETS03778.1"/>
    </source>
</evidence>
<dbReference type="AlphaFoldDB" id="A0A024SFC3"/>
<organism evidence="3 4">
    <name type="scientific">Hypocrea jecorina (strain ATCC 56765 / BCRC 32924 / NRRL 11460 / Rut C-30)</name>
    <name type="common">Trichoderma reesei</name>
    <dbReference type="NCBI Taxonomy" id="1344414"/>
    <lineage>
        <taxon>Eukaryota</taxon>
        <taxon>Fungi</taxon>
        <taxon>Dikarya</taxon>
        <taxon>Ascomycota</taxon>
        <taxon>Pezizomycotina</taxon>
        <taxon>Sordariomycetes</taxon>
        <taxon>Hypocreomycetidae</taxon>
        <taxon>Hypocreales</taxon>
        <taxon>Hypocreaceae</taxon>
        <taxon>Trichoderma</taxon>
    </lineage>
</organism>
<dbReference type="Proteomes" id="UP000024376">
    <property type="component" value="Unassembled WGS sequence"/>
</dbReference>
<feature type="compositionally biased region" description="Polar residues" evidence="1">
    <location>
        <begin position="447"/>
        <end position="460"/>
    </location>
</feature>
<gene>
    <name evidence="3" type="ORF">M419DRAFT_96879</name>
</gene>
<feature type="region of interest" description="Disordered" evidence="1">
    <location>
        <begin position="241"/>
        <end position="271"/>
    </location>
</feature>
<evidence type="ECO:0000256" key="1">
    <source>
        <dbReference type="SAM" id="MobiDB-lite"/>
    </source>
</evidence>
<keyword evidence="2" id="KW-0472">Membrane</keyword>
<evidence type="ECO:0000313" key="4">
    <source>
        <dbReference type="Proteomes" id="UP000024376"/>
    </source>
</evidence>
<feature type="region of interest" description="Disordered" evidence="1">
    <location>
        <begin position="435"/>
        <end position="534"/>
    </location>
</feature>
<reference evidence="4" key="1">
    <citation type="journal article" date="2013" name="Ind. Biotechnol.">
        <title>Comparative genomics analysis of Trichoderma reesei strains.</title>
        <authorList>
            <person name="Koike H."/>
            <person name="Aerts A."/>
            <person name="LaButti K."/>
            <person name="Grigoriev I.V."/>
            <person name="Baker S.E."/>
        </authorList>
    </citation>
    <scope>NUCLEOTIDE SEQUENCE [LARGE SCALE GENOMIC DNA]</scope>
    <source>
        <strain evidence="4">ATCC 56765 / BCRC 32924 / NRRL 11460 / Rut C-30</strain>
    </source>
</reference>
<feature type="compositionally biased region" description="Acidic residues" evidence="1">
    <location>
        <begin position="495"/>
        <end position="507"/>
    </location>
</feature>
<dbReference type="KEGG" id="trr:M419DRAFT_96879"/>
<dbReference type="EMBL" id="KI911142">
    <property type="protein sequence ID" value="ETS03778.1"/>
    <property type="molecule type" value="Genomic_DNA"/>
</dbReference>
<feature type="region of interest" description="Disordered" evidence="1">
    <location>
        <begin position="572"/>
        <end position="601"/>
    </location>
</feature>
<feature type="compositionally biased region" description="Low complexity" evidence="1">
    <location>
        <begin position="376"/>
        <end position="404"/>
    </location>
</feature>